<dbReference type="CDD" id="cd10017">
    <property type="entry name" value="B3_DNA"/>
    <property type="match status" value="2"/>
</dbReference>
<dbReference type="STRING" id="74649.A0A2P6P2W1"/>
<gene>
    <name evidence="8" type="ORF">RchiOBHm_Chr7g0182461</name>
</gene>
<evidence type="ECO:0000256" key="3">
    <source>
        <dbReference type="ARBA" id="ARBA00023125"/>
    </source>
</evidence>
<evidence type="ECO:0000313" key="9">
    <source>
        <dbReference type="Proteomes" id="UP000238479"/>
    </source>
</evidence>
<accession>A0A2P6P2W1</accession>
<evidence type="ECO:0000259" key="7">
    <source>
        <dbReference type="PROSITE" id="PS50863"/>
    </source>
</evidence>
<dbReference type="InterPro" id="IPR015300">
    <property type="entry name" value="DNA-bd_pseudobarrel_sf"/>
</dbReference>
<feature type="domain" description="TF-B3" evidence="7">
    <location>
        <begin position="56"/>
        <end position="109"/>
    </location>
</feature>
<dbReference type="PANTHER" id="PTHR31920:SF37">
    <property type="entry name" value="B3 DOMAIN-CONTAINING TRANSCRIPTION FACTOR VRN1"/>
    <property type="match status" value="1"/>
</dbReference>
<dbReference type="EMBL" id="PDCK01000045">
    <property type="protein sequence ID" value="PRQ16277.1"/>
    <property type="molecule type" value="Genomic_DNA"/>
</dbReference>
<dbReference type="Gene3D" id="2.40.330.10">
    <property type="entry name" value="DNA-binding pseudobarrel domain"/>
    <property type="match status" value="2"/>
</dbReference>
<organism evidence="8 9">
    <name type="scientific">Rosa chinensis</name>
    <name type="common">China rose</name>
    <dbReference type="NCBI Taxonomy" id="74649"/>
    <lineage>
        <taxon>Eukaryota</taxon>
        <taxon>Viridiplantae</taxon>
        <taxon>Streptophyta</taxon>
        <taxon>Embryophyta</taxon>
        <taxon>Tracheophyta</taxon>
        <taxon>Spermatophyta</taxon>
        <taxon>Magnoliopsida</taxon>
        <taxon>eudicotyledons</taxon>
        <taxon>Gunneridae</taxon>
        <taxon>Pentapetalae</taxon>
        <taxon>rosids</taxon>
        <taxon>fabids</taxon>
        <taxon>Rosales</taxon>
        <taxon>Rosaceae</taxon>
        <taxon>Rosoideae</taxon>
        <taxon>Rosoideae incertae sedis</taxon>
        <taxon>Rosa</taxon>
    </lineage>
</organism>
<feature type="compositionally biased region" description="Polar residues" evidence="6">
    <location>
        <begin position="143"/>
        <end position="162"/>
    </location>
</feature>
<comment type="caution">
    <text evidence="8">The sequence shown here is derived from an EMBL/GenBank/DDBJ whole genome shotgun (WGS) entry which is preliminary data.</text>
</comment>
<evidence type="ECO:0000256" key="5">
    <source>
        <dbReference type="ARBA" id="ARBA00023242"/>
    </source>
</evidence>
<feature type="region of interest" description="Disordered" evidence="6">
    <location>
        <begin position="122"/>
        <end position="162"/>
    </location>
</feature>
<dbReference type="Proteomes" id="UP000238479">
    <property type="component" value="Chromosome 7"/>
</dbReference>
<protein>
    <submittedName>
        <fullName evidence="8">Putative transcription factor B3-Domain family</fullName>
    </submittedName>
</protein>
<keyword evidence="9" id="KW-1185">Reference proteome</keyword>
<evidence type="ECO:0000313" key="8">
    <source>
        <dbReference type="EMBL" id="PRQ16277.1"/>
    </source>
</evidence>
<proteinExistence type="predicted"/>
<dbReference type="PROSITE" id="PS50863">
    <property type="entry name" value="B3"/>
    <property type="match status" value="2"/>
</dbReference>
<feature type="domain" description="TF-B3" evidence="7">
    <location>
        <begin position="171"/>
        <end position="272"/>
    </location>
</feature>
<reference evidence="8 9" key="1">
    <citation type="journal article" date="2018" name="Nat. Genet.">
        <title>The Rosa genome provides new insights in the design of modern roses.</title>
        <authorList>
            <person name="Bendahmane M."/>
        </authorList>
    </citation>
    <scope>NUCLEOTIDE SEQUENCE [LARGE SCALE GENOMIC DNA]</scope>
    <source>
        <strain evidence="9">cv. Old Blush</strain>
    </source>
</reference>
<dbReference type="GO" id="GO:0003677">
    <property type="term" value="F:DNA binding"/>
    <property type="evidence" value="ECO:0007669"/>
    <property type="project" value="UniProtKB-KW"/>
</dbReference>
<keyword evidence="3" id="KW-0238">DNA-binding</keyword>
<dbReference type="AlphaFoldDB" id="A0A2P6P2W1"/>
<evidence type="ECO:0000256" key="1">
    <source>
        <dbReference type="ARBA" id="ARBA00004123"/>
    </source>
</evidence>
<dbReference type="InterPro" id="IPR050655">
    <property type="entry name" value="Plant_B3_domain"/>
</dbReference>
<keyword evidence="2" id="KW-0805">Transcription regulation</keyword>
<dbReference type="Pfam" id="PF02362">
    <property type="entry name" value="B3"/>
    <property type="match status" value="2"/>
</dbReference>
<sequence>MATFPRPMASPSFCLKIVTANDLRDGKELPETAVKKYGHCMAESIFLKAPNCWTWWPIKVKRSVRGGRMWLHKGWQDFANFYSLDQGYFALFTYEGEHSHFLVRLFHWNDMEIDYPIHGGGVPKRKRTGANRNTPPAYLEARTSPTSSGSSTDENQNDLSTATSFKSDKPLLMLRMTATYIRCSGAYISPSFAKEHVCRPGTSCNVTLQISEEKVWTAQCTVGENSEHKLYARVSGAGWKAFKEDNHLEVHDVCVFELIEERTFKVSIIRAKVKINKQDGESEDKLMF</sequence>
<evidence type="ECO:0000256" key="2">
    <source>
        <dbReference type="ARBA" id="ARBA00023015"/>
    </source>
</evidence>
<evidence type="ECO:0000256" key="6">
    <source>
        <dbReference type="SAM" id="MobiDB-lite"/>
    </source>
</evidence>
<dbReference type="Gramene" id="PRQ16277">
    <property type="protein sequence ID" value="PRQ16277"/>
    <property type="gene ID" value="RchiOBHm_Chr7g0182461"/>
</dbReference>
<keyword evidence="4" id="KW-0804">Transcription</keyword>
<keyword evidence="5" id="KW-0539">Nucleus</keyword>
<dbReference type="InterPro" id="IPR003340">
    <property type="entry name" value="B3_DNA-bd"/>
</dbReference>
<dbReference type="GO" id="GO:0005634">
    <property type="term" value="C:nucleus"/>
    <property type="evidence" value="ECO:0007669"/>
    <property type="project" value="UniProtKB-SubCell"/>
</dbReference>
<dbReference type="PANTHER" id="PTHR31920">
    <property type="entry name" value="B3 DOMAIN-CONTAINING"/>
    <property type="match status" value="1"/>
</dbReference>
<evidence type="ECO:0000256" key="4">
    <source>
        <dbReference type="ARBA" id="ARBA00023163"/>
    </source>
</evidence>
<name>A0A2P6P2W1_ROSCH</name>
<dbReference type="SMART" id="SM01019">
    <property type="entry name" value="B3"/>
    <property type="match status" value="2"/>
</dbReference>
<dbReference type="OrthoDB" id="1148297at2759"/>
<comment type="subcellular location">
    <subcellularLocation>
        <location evidence="1">Nucleus</location>
    </subcellularLocation>
</comment>
<dbReference type="SUPFAM" id="SSF101936">
    <property type="entry name" value="DNA-binding pseudobarrel domain"/>
    <property type="match status" value="2"/>
</dbReference>